<evidence type="ECO:0000313" key="3">
    <source>
        <dbReference type="Proteomes" id="UP000037939"/>
    </source>
</evidence>
<sequence length="494" mass="51807">MSKVARAGLPIAATLLMIAAGAQASSHRESPFLTQNPKVDASDFYMFRSYETGRSSFVTLIANYQPLQDGPGGPNFYLMDPNALYEIHVDNVGDAHEHLTFQFRFSNNLQDLTVPVGGKNVSVPLTNTGAINAPKAATLNVQESFTLTLVTGDRRTGTATAITNAADGSKTFAKPVDNIGNKSLPNYAAYAAQHVYNINIPGCSTAGKVFVGQRKDPFVVNLGGTFDLVNIAAPATAFDPQAENKGLDSLAQKNVTALELEVPSACLVGSGGPVIGAWTTASLRQARLLNPAPGSNLGQASKEGGAWSQVSRLGMPLVNELVIGLKDKDKFNTSKPSDDAQFLAYVTNPTLPALLQILFGNNAVAPTNIPRNDLVAAFLTGVTGVNQLVTVTPSEMLRLNTSIAVTAPASQSRLGVIAGDNAGFPNGRRPGDDVVDIALRVVEGRLCTLNIGCAPGDAPSGATDFTDGAYLDATFFDNAFPYLKTPVPGANVAQ</sequence>
<dbReference type="RefSeq" id="WP_053939038.1">
    <property type="nucleotide sequence ID" value="NZ_LAQT01000028.1"/>
</dbReference>
<name>A0A0N0GLY5_9NEIS</name>
<accession>A0A0N0GLY5</accession>
<feature type="signal peptide" evidence="1">
    <location>
        <begin position="1"/>
        <end position="24"/>
    </location>
</feature>
<proteinExistence type="predicted"/>
<protein>
    <recommendedName>
        <fullName evidence="4">DUF4331 domain-containing protein</fullName>
    </recommendedName>
</protein>
<dbReference type="Pfam" id="PF14224">
    <property type="entry name" value="DUF4331"/>
    <property type="match status" value="1"/>
</dbReference>
<reference evidence="2 3" key="1">
    <citation type="submission" date="2015-07" db="EMBL/GenBank/DDBJ databases">
        <title>Draft genome sequence of the Amantichitinum ursilacus IGB-41, a new chitin-degrading bacterium.</title>
        <authorList>
            <person name="Kirstahler P."/>
            <person name="Guenther M."/>
            <person name="Grumaz C."/>
            <person name="Rupp S."/>
            <person name="Zibek S."/>
            <person name="Sohn K."/>
        </authorList>
    </citation>
    <scope>NUCLEOTIDE SEQUENCE [LARGE SCALE GENOMIC DNA]</scope>
    <source>
        <strain evidence="2 3">IGB-41</strain>
    </source>
</reference>
<organism evidence="2 3">
    <name type="scientific">Amantichitinum ursilacus</name>
    <dbReference type="NCBI Taxonomy" id="857265"/>
    <lineage>
        <taxon>Bacteria</taxon>
        <taxon>Pseudomonadati</taxon>
        <taxon>Pseudomonadota</taxon>
        <taxon>Betaproteobacteria</taxon>
        <taxon>Neisseriales</taxon>
        <taxon>Chitinibacteraceae</taxon>
        <taxon>Amantichitinum</taxon>
    </lineage>
</organism>
<dbReference type="AlphaFoldDB" id="A0A0N0GLY5"/>
<evidence type="ECO:0008006" key="4">
    <source>
        <dbReference type="Google" id="ProtNLM"/>
    </source>
</evidence>
<comment type="caution">
    <text evidence="2">The sequence shown here is derived from an EMBL/GenBank/DDBJ whole genome shotgun (WGS) entry which is preliminary data.</text>
</comment>
<dbReference type="EMBL" id="LAQT01000028">
    <property type="protein sequence ID" value="KPC50556.1"/>
    <property type="molecule type" value="Genomic_DNA"/>
</dbReference>
<evidence type="ECO:0000256" key="1">
    <source>
        <dbReference type="SAM" id="SignalP"/>
    </source>
</evidence>
<feature type="chain" id="PRO_5005849656" description="DUF4331 domain-containing protein" evidence="1">
    <location>
        <begin position="25"/>
        <end position="494"/>
    </location>
</feature>
<dbReference type="Proteomes" id="UP000037939">
    <property type="component" value="Unassembled WGS sequence"/>
</dbReference>
<dbReference type="PATRIC" id="fig|857265.3.peg.3520"/>
<gene>
    <name evidence="2" type="ORF">WG78_17165</name>
</gene>
<keyword evidence="3" id="KW-1185">Reference proteome</keyword>
<dbReference type="OrthoDB" id="525451at2"/>
<keyword evidence="1" id="KW-0732">Signal</keyword>
<dbReference type="InterPro" id="IPR025566">
    <property type="entry name" value="DUF4331"/>
</dbReference>
<dbReference type="STRING" id="857265.WG78_17165"/>
<evidence type="ECO:0000313" key="2">
    <source>
        <dbReference type="EMBL" id="KPC50556.1"/>
    </source>
</evidence>